<evidence type="ECO:0000256" key="3">
    <source>
        <dbReference type="ARBA" id="ARBA00010345"/>
    </source>
</evidence>
<name>A0A8J6KIP0_ELECQ</name>
<comment type="function">
    <text evidence="10">Stabilizing subunit of the glycosylphosphatidylinositol-mannosyltransferase I complex which catalyzes the transfer of the first mannose, via an alpha-1,4 bond from a dolichol-phosphate-mannose (Dol-P-Man) to the glucosaminyl acyl phosphatidylinositol (GlcN-(acyl)PI) intermediate to generate alpha-D-Man-(1-&gt;4)-alpha-D-GlcN-(1-&gt;6)-(1-radyl,2-acyl-sn-glycero-3-phospho)-2-acyl-inositol and participates in the sixth step of the glycosylphosphatidylinositol-anchor biosynthesis. Probably acts by stabilizing the mannosyltransferase PIGM.</text>
</comment>
<evidence type="ECO:0000256" key="10">
    <source>
        <dbReference type="RuleBase" id="RU366056"/>
    </source>
</evidence>
<comment type="pathway">
    <text evidence="2 10">Glycolipid biosynthesis; glycosylphosphatidylinositol-anchor biosynthesis.</text>
</comment>
<protein>
    <recommendedName>
        <fullName evidence="10">Phosphatidylinositol-glycan biosynthesis class X protein</fullName>
    </recommendedName>
</protein>
<keyword evidence="4 10" id="KW-0337">GPI-anchor biosynthesis</keyword>
<dbReference type="EMBL" id="WNTK01000001">
    <property type="protein sequence ID" value="KAG9494495.1"/>
    <property type="molecule type" value="Genomic_DNA"/>
</dbReference>
<feature type="signal peptide" evidence="10">
    <location>
        <begin position="1"/>
        <end position="25"/>
    </location>
</feature>
<evidence type="ECO:0000256" key="7">
    <source>
        <dbReference type="ARBA" id="ARBA00022989"/>
    </source>
</evidence>
<reference evidence="11" key="1">
    <citation type="thesis" date="2020" institute="ProQuest LLC" country="789 East Eisenhower Parkway, Ann Arbor, MI, USA">
        <title>Comparative Genomics and Chromosome Evolution.</title>
        <authorList>
            <person name="Mudd A.B."/>
        </authorList>
    </citation>
    <scope>NUCLEOTIDE SEQUENCE</scope>
    <source>
        <strain evidence="11">HN-11 Male</strain>
        <tissue evidence="11">Kidney and liver</tissue>
    </source>
</reference>
<evidence type="ECO:0000256" key="9">
    <source>
        <dbReference type="ARBA" id="ARBA00023180"/>
    </source>
</evidence>
<dbReference type="UniPathway" id="UPA00196"/>
<keyword evidence="6 10" id="KW-0256">Endoplasmic reticulum</keyword>
<dbReference type="GO" id="GO:0005789">
    <property type="term" value="C:endoplasmic reticulum membrane"/>
    <property type="evidence" value="ECO:0007669"/>
    <property type="project" value="UniProtKB-SubCell"/>
</dbReference>
<dbReference type="PANTHER" id="PTHR28650:SF1">
    <property type="entry name" value="PHOSPHATIDYLINOSITOL-GLYCAN BIOSYNTHESIS CLASS X PROTEIN"/>
    <property type="match status" value="1"/>
</dbReference>
<organism evidence="11 12">
    <name type="scientific">Eleutherodactylus coqui</name>
    <name type="common">Puerto Rican coqui</name>
    <dbReference type="NCBI Taxonomy" id="57060"/>
    <lineage>
        <taxon>Eukaryota</taxon>
        <taxon>Metazoa</taxon>
        <taxon>Chordata</taxon>
        <taxon>Craniata</taxon>
        <taxon>Vertebrata</taxon>
        <taxon>Euteleostomi</taxon>
        <taxon>Amphibia</taxon>
        <taxon>Batrachia</taxon>
        <taxon>Anura</taxon>
        <taxon>Neobatrachia</taxon>
        <taxon>Hyloidea</taxon>
        <taxon>Eleutherodactylidae</taxon>
        <taxon>Eleutherodactylinae</taxon>
        <taxon>Eleutherodactylus</taxon>
        <taxon>Eleutherodactylus</taxon>
    </lineage>
</organism>
<evidence type="ECO:0000313" key="11">
    <source>
        <dbReference type="EMBL" id="KAG9494497.1"/>
    </source>
</evidence>
<keyword evidence="10" id="KW-0732">Signal</keyword>
<comment type="subcellular location">
    <subcellularLocation>
        <location evidence="1 10">Endoplasmic reticulum membrane</location>
        <topology evidence="1 10">Single-pass membrane protein</topology>
    </subcellularLocation>
</comment>
<comment type="similarity">
    <text evidence="3 10">Belongs to the PIGX family.</text>
</comment>
<dbReference type="AlphaFoldDB" id="A0A8J6KIP0"/>
<sequence length="245" mass="27013">MLKSADASTFLLLSSLFWFGIRTAAETSCPAVTVSRGILKSGFHRDLVTRVKLHSSAEQIDGCSILLQETIPSGLFLDPYQLSSLRQHNLTEVILLNAVDLEAPEYLSTELNALVYTRRDQSCDDCFISSVPIHARYHRPSAQVSEASIVLSSPQLLVRCRKDFLLNGCLDYPLVEAPCGPTDGIRCQWMALPYTEASEKLVLQVPVGNIRHGPAVGIITVAVTLFCTGLILTSVYKHKRFTDSM</sequence>
<dbReference type="InterPro" id="IPR013233">
    <property type="entry name" value="PIG-X/PBN1"/>
</dbReference>
<keyword evidence="9" id="KW-0325">Glycoprotein</keyword>
<evidence type="ECO:0000313" key="12">
    <source>
        <dbReference type="Proteomes" id="UP000770717"/>
    </source>
</evidence>
<keyword evidence="12" id="KW-1185">Reference proteome</keyword>
<dbReference type="EMBL" id="WNTK01000001">
    <property type="protein sequence ID" value="KAG9494497.1"/>
    <property type="molecule type" value="Genomic_DNA"/>
</dbReference>
<gene>
    <name evidence="11" type="ORF">GDO78_002031</name>
</gene>
<keyword evidence="8 10" id="KW-0472">Membrane</keyword>
<accession>A0A8J6KIP0</accession>
<dbReference type="GO" id="GO:0006506">
    <property type="term" value="P:GPI anchor biosynthetic process"/>
    <property type="evidence" value="ECO:0007669"/>
    <property type="project" value="UniProtKB-UniPathway"/>
</dbReference>
<keyword evidence="5 10" id="KW-0812">Transmembrane</keyword>
<dbReference type="PANTHER" id="PTHR28650">
    <property type="entry name" value="PHOSPHATIDYLINOSITOL-GLYCAN BIOSYNTHESIS CLASS X PROTEIN"/>
    <property type="match status" value="1"/>
</dbReference>
<feature type="transmembrane region" description="Helical" evidence="10">
    <location>
        <begin position="215"/>
        <end position="236"/>
    </location>
</feature>
<proteinExistence type="inferred from homology"/>
<dbReference type="Proteomes" id="UP000770717">
    <property type="component" value="Unassembled WGS sequence"/>
</dbReference>
<comment type="caution">
    <text evidence="11">The sequence shown here is derived from an EMBL/GenBank/DDBJ whole genome shotgun (WGS) entry which is preliminary data.</text>
</comment>
<evidence type="ECO:0000256" key="2">
    <source>
        <dbReference type="ARBA" id="ARBA00004687"/>
    </source>
</evidence>
<dbReference type="Pfam" id="PF08320">
    <property type="entry name" value="PIG-X"/>
    <property type="match status" value="1"/>
</dbReference>
<evidence type="ECO:0000256" key="1">
    <source>
        <dbReference type="ARBA" id="ARBA00004389"/>
    </source>
</evidence>
<dbReference type="EMBL" id="WNTK01000001">
    <property type="protein sequence ID" value="KAG9494496.1"/>
    <property type="molecule type" value="Genomic_DNA"/>
</dbReference>
<dbReference type="InterPro" id="IPR040039">
    <property type="entry name" value="PIGX"/>
</dbReference>
<feature type="chain" id="PRO_5035485305" description="Phosphatidylinositol-glycan biosynthesis class X protein" evidence="10">
    <location>
        <begin position="26"/>
        <end position="245"/>
    </location>
</feature>
<keyword evidence="7 10" id="KW-1133">Transmembrane helix</keyword>
<evidence type="ECO:0000256" key="6">
    <source>
        <dbReference type="ARBA" id="ARBA00022824"/>
    </source>
</evidence>
<dbReference type="OrthoDB" id="5546453at2759"/>
<evidence type="ECO:0000256" key="4">
    <source>
        <dbReference type="ARBA" id="ARBA00022502"/>
    </source>
</evidence>
<evidence type="ECO:0000256" key="5">
    <source>
        <dbReference type="ARBA" id="ARBA00022692"/>
    </source>
</evidence>
<evidence type="ECO:0000256" key="8">
    <source>
        <dbReference type="ARBA" id="ARBA00023136"/>
    </source>
</evidence>
<dbReference type="SMART" id="SM00780">
    <property type="entry name" value="PIG-X"/>
    <property type="match status" value="1"/>
</dbReference>